<dbReference type="RefSeq" id="WP_163386595.1">
    <property type="nucleotide sequence ID" value="NZ_JAUFQS010000005.1"/>
</dbReference>
<dbReference type="InterPro" id="IPR002508">
    <property type="entry name" value="MurNAc-LAA_cat"/>
</dbReference>
<organism evidence="6 7">
    <name type="scientific">Cyclobacterium jeungdonense</name>
    <dbReference type="NCBI Taxonomy" id="708087"/>
    <lineage>
        <taxon>Bacteria</taxon>
        <taxon>Pseudomonadati</taxon>
        <taxon>Bacteroidota</taxon>
        <taxon>Cytophagia</taxon>
        <taxon>Cytophagales</taxon>
        <taxon>Cyclobacteriaceae</taxon>
        <taxon>Cyclobacterium</taxon>
    </lineage>
</organism>
<dbReference type="PANTHER" id="PTHR30404:SF0">
    <property type="entry name" value="N-ACETYLMURAMOYL-L-ALANINE AMIDASE AMIC"/>
    <property type="match status" value="1"/>
</dbReference>
<feature type="chain" id="PRO_5047492609" description="N-acetylmuramoyl-L-alanine amidase" evidence="4">
    <location>
        <begin position="25"/>
        <end position="341"/>
    </location>
</feature>
<evidence type="ECO:0000259" key="5">
    <source>
        <dbReference type="SMART" id="SM00646"/>
    </source>
</evidence>
<proteinExistence type="predicted"/>
<sequence length="341" mass="38431">MKHLSCFPLIALSVILLLAGSVFALPPIGQLNERQHTDSIKGKVIILDPGHGGTAATDSYRVGPTGEREEWVNLRVALYLKDMLERAGGEVLLTRAGDVFVPLEERSQLALHKQADLFVSIHHNATADRSVNFPIIYFHGSATENLGSVLLGKEIAVSLRKHLFKDKGPYSLVSDYTIFSKSGASVLRGTYGIPAVIGEATFFTHPKEEKRLKREAYNRKEARAYFEAIAAFFSEIRSPILEKNLPLKIPPFEVFQEAERMRPEALQWKENFQEAKRLYETGSSENKERAMSLLDLCVKSFPDSYLARECHVLRATILEEQGKLDESAMEFKRLEAYYPEN</sequence>
<dbReference type="EC" id="3.5.1.28" evidence="2"/>
<evidence type="ECO:0000256" key="3">
    <source>
        <dbReference type="ARBA" id="ARBA00022801"/>
    </source>
</evidence>
<feature type="domain" description="MurNAc-LAA" evidence="5">
    <location>
        <begin position="107"/>
        <end position="230"/>
    </location>
</feature>
<evidence type="ECO:0000313" key="6">
    <source>
        <dbReference type="EMBL" id="MDN3687328.1"/>
    </source>
</evidence>
<dbReference type="Pfam" id="PF01520">
    <property type="entry name" value="Amidase_3"/>
    <property type="match status" value="1"/>
</dbReference>
<dbReference type="Gene3D" id="1.25.40.10">
    <property type="entry name" value="Tetratricopeptide repeat domain"/>
    <property type="match status" value="1"/>
</dbReference>
<reference evidence="7" key="1">
    <citation type="journal article" date="2019" name="Int. J. Syst. Evol. Microbiol.">
        <title>The Global Catalogue of Microorganisms (GCM) 10K type strain sequencing project: providing services to taxonomists for standard genome sequencing and annotation.</title>
        <authorList>
            <consortium name="The Broad Institute Genomics Platform"/>
            <consortium name="The Broad Institute Genome Sequencing Center for Infectious Disease"/>
            <person name="Wu L."/>
            <person name="Ma J."/>
        </authorList>
    </citation>
    <scope>NUCLEOTIDE SEQUENCE [LARGE SCALE GENOMIC DNA]</scope>
    <source>
        <strain evidence="7">CECT 7706</strain>
    </source>
</reference>
<dbReference type="InterPro" id="IPR050695">
    <property type="entry name" value="N-acetylmuramoyl_amidase_3"/>
</dbReference>
<dbReference type="SUPFAM" id="SSF53187">
    <property type="entry name" value="Zn-dependent exopeptidases"/>
    <property type="match status" value="1"/>
</dbReference>
<dbReference type="EMBL" id="JAUFQS010000005">
    <property type="protein sequence ID" value="MDN3687328.1"/>
    <property type="molecule type" value="Genomic_DNA"/>
</dbReference>
<dbReference type="Gene3D" id="3.40.630.40">
    <property type="entry name" value="Zn-dependent exopeptidases"/>
    <property type="match status" value="1"/>
</dbReference>
<comment type="catalytic activity">
    <reaction evidence="1">
        <text>Hydrolyzes the link between N-acetylmuramoyl residues and L-amino acid residues in certain cell-wall glycopeptides.</text>
        <dbReference type="EC" id="3.5.1.28"/>
    </reaction>
</comment>
<name>A0ABT8C6S1_9BACT</name>
<evidence type="ECO:0000256" key="4">
    <source>
        <dbReference type="SAM" id="SignalP"/>
    </source>
</evidence>
<protein>
    <recommendedName>
        <fullName evidence="2">N-acetylmuramoyl-L-alanine amidase</fullName>
        <ecNumber evidence="2">3.5.1.28</ecNumber>
    </recommendedName>
</protein>
<dbReference type="Proteomes" id="UP001236663">
    <property type="component" value="Unassembled WGS sequence"/>
</dbReference>
<comment type="caution">
    <text evidence="6">The sequence shown here is derived from an EMBL/GenBank/DDBJ whole genome shotgun (WGS) entry which is preliminary data.</text>
</comment>
<keyword evidence="4" id="KW-0732">Signal</keyword>
<keyword evidence="7" id="KW-1185">Reference proteome</keyword>
<dbReference type="PANTHER" id="PTHR30404">
    <property type="entry name" value="N-ACETYLMURAMOYL-L-ALANINE AMIDASE"/>
    <property type="match status" value="1"/>
</dbReference>
<gene>
    <name evidence="6" type="ORF">QWZ15_05785</name>
</gene>
<feature type="signal peptide" evidence="4">
    <location>
        <begin position="1"/>
        <end position="24"/>
    </location>
</feature>
<accession>A0ABT8C6S1</accession>
<dbReference type="SMART" id="SM00646">
    <property type="entry name" value="Ami_3"/>
    <property type="match status" value="1"/>
</dbReference>
<evidence type="ECO:0000313" key="7">
    <source>
        <dbReference type="Proteomes" id="UP001236663"/>
    </source>
</evidence>
<dbReference type="CDD" id="cd02696">
    <property type="entry name" value="MurNAc-LAA"/>
    <property type="match status" value="1"/>
</dbReference>
<evidence type="ECO:0000256" key="1">
    <source>
        <dbReference type="ARBA" id="ARBA00001561"/>
    </source>
</evidence>
<keyword evidence="3" id="KW-0378">Hydrolase</keyword>
<evidence type="ECO:0000256" key="2">
    <source>
        <dbReference type="ARBA" id="ARBA00011901"/>
    </source>
</evidence>
<dbReference type="InterPro" id="IPR011990">
    <property type="entry name" value="TPR-like_helical_dom_sf"/>
</dbReference>